<keyword evidence="2" id="KW-1185">Reference proteome</keyword>
<proteinExistence type="predicted"/>
<organism evidence="1 2">
    <name type="scientific">Coemansia aciculifera</name>
    <dbReference type="NCBI Taxonomy" id="417176"/>
    <lineage>
        <taxon>Eukaryota</taxon>
        <taxon>Fungi</taxon>
        <taxon>Fungi incertae sedis</taxon>
        <taxon>Zoopagomycota</taxon>
        <taxon>Kickxellomycotina</taxon>
        <taxon>Kickxellomycetes</taxon>
        <taxon>Kickxellales</taxon>
        <taxon>Kickxellaceae</taxon>
        <taxon>Coemansia</taxon>
    </lineage>
</organism>
<protein>
    <submittedName>
        <fullName evidence="1">Uncharacterized protein</fullName>
    </submittedName>
</protein>
<name>A0ACC1M5M4_9FUNG</name>
<feature type="non-terminal residue" evidence="1">
    <location>
        <position position="1"/>
    </location>
</feature>
<comment type="caution">
    <text evidence="1">The sequence shown here is derived from an EMBL/GenBank/DDBJ whole genome shotgun (WGS) entry which is preliminary data.</text>
</comment>
<reference evidence="1" key="1">
    <citation type="submission" date="2022-07" db="EMBL/GenBank/DDBJ databases">
        <title>Phylogenomic reconstructions and comparative analyses of Kickxellomycotina fungi.</title>
        <authorList>
            <person name="Reynolds N.K."/>
            <person name="Stajich J.E."/>
            <person name="Barry K."/>
            <person name="Grigoriev I.V."/>
            <person name="Crous P."/>
            <person name="Smith M.E."/>
        </authorList>
    </citation>
    <scope>NUCLEOTIDE SEQUENCE</scope>
    <source>
        <strain evidence="1">CBS 190363</strain>
    </source>
</reference>
<accession>A0ACC1M5M4</accession>
<dbReference type="Proteomes" id="UP001139981">
    <property type="component" value="Unassembled WGS sequence"/>
</dbReference>
<sequence length="640" mass="66575">QHIEAKYVERRFVDRTWRPPTSSQLAEAFERISHAQAISVADKKAAAVPVADAFWTPDAATALLFAAIETSDMTGVMRAVALGASVGGGQLELSSSGFRASALLAALFGADQLTRVLGLLPDPVDPTAPFRARLEIAELLILNGASVNAADSERGLTPLHVACLADSAGVAKYLADKGADPLVLSGDGRLALAMVLPQSGEAGAPSATRAVVAGVTQRAEERVRQDAALRSPVHHNAQPAGRSAFEARHSGSTDAGDRPLFDFGRSENSVFSAARRFTQSLAPGSSAMSQAGSRMSVSTERPSLMEIGGGSNGGGSSQSSSGWLASLTGGGSNANKRGRRLTSGIRELGSRFANGAVPPGSVDIAGARGADTGCGADVPPLPTILSAREEEFEDNDEDNDEDDGDEGDFEALSGGASRSAPDVAVAAPSGKIPVPAIPDDEPLAEHSTVVQQSSVRSTRSTAALNPSRGSSKHRNITPVYQLFSGSGARSAATSPITSPTDLFRSRRSESSSFDSEANSFVEVIDTPTVRASKHTNSPATVLHRRDYNGGGSNFTAAIPLTPHNRRRRQRRDATPPPVPPLPDSPQMSTVSTAVGSESKSGGSGNKLMMRLLPRSSRMAFTGIFGRSNDRKAGVVQAEPL</sequence>
<evidence type="ECO:0000313" key="1">
    <source>
        <dbReference type="EMBL" id="KAJ2895654.1"/>
    </source>
</evidence>
<dbReference type="EMBL" id="JANBVB010000270">
    <property type="protein sequence ID" value="KAJ2895654.1"/>
    <property type="molecule type" value="Genomic_DNA"/>
</dbReference>
<evidence type="ECO:0000313" key="2">
    <source>
        <dbReference type="Proteomes" id="UP001139981"/>
    </source>
</evidence>
<gene>
    <name evidence="1" type="ORF">IWW38_002248</name>
</gene>